<keyword evidence="3 4" id="KW-0687">Ribonucleoprotein</keyword>
<dbReference type="PROSITE" id="PS00474">
    <property type="entry name" value="RIBOSOMAL_L3"/>
    <property type="match status" value="1"/>
</dbReference>
<comment type="similarity">
    <text evidence="1 4">Belongs to the universal ribosomal protein uL3 family.</text>
</comment>
<feature type="region of interest" description="Disordered" evidence="5">
    <location>
        <begin position="395"/>
        <end position="417"/>
    </location>
</feature>
<dbReference type="Pfam" id="PF00297">
    <property type="entry name" value="Ribosomal_L3"/>
    <property type="match status" value="1"/>
</dbReference>
<name>A0A814HP97_ADIRI</name>
<dbReference type="FunFam" id="4.10.960.10:FF:000001">
    <property type="entry name" value="60S ribosomal protein L3"/>
    <property type="match status" value="1"/>
</dbReference>
<keyword evidence="2 4" id="KW-0689">Ribosomal protein</keyword>
<dbReference type="InterPro" id="IPR019926">
    <property type="entry name" value="Ribosomal_uL3_CS"/>
</dbReference>
<evidence type="ECO:0000256" key="3">
    <source>
        <dbReference type="ARBA" id="ARBA00023274"/>
    </source>
</evidence>
<proteinExistence type="inferred from homology"/>
<dbReference type="InterPro" id="IPR044892">
    <property type="entry name" value="Ribosomal_L3_dom_3_arc_sf"/>
</dbReference>
<dbReference type="Proteomes" id="UP000663852">
    <property type="component" value="Unassembled WGS sequence"/>
</dbReference>
<dbReference type="FunFam" id="4.10.960.10:FF:000002">
    <property type="entry name" value="60S ribosomal protein L3"/>
    <property type="match status" value="1"/>
</dbReference>
<dbReference type="Proteomes" id="UP000663828">
    <property type="component" value="Unassembled WGS sequence"/>
</dbReference>
<accession>A0A814HP97</accession>
<sequence length="417" mass="47972">MSHRKFEHPRHGNLGFLPKKRARRHRGKVKSFPKDDPKKPVHLTAFIGYKAGMTHIVREVDRPASKLNKKETVEAVTIIETPPMVIVGVVGYIVTPRGLRAYKTIYAQHLNEECRRRFYKNWYSSKRKAFSKYSQKWNDDAGKKALDNDFKQMAKYCKVIRVLAHTQMKLLRKRQKKAHIMEIQLNGGTVEQKIAFAREHLEKQVPVTQVFSKDEMIDTISVTKGRGFKGVTSRWHTRKLPRKTHKGLRKVACIGAWHPAHVSRAVARAGQKGYHHRTEINKKIYRIGDAVQVKDGKTVKNTGSTDHDPTEKTINPMGGFPHYGEVKQDFIMIKGCCIGPKKRPITLRKSLILNPKRSHREQIDLRFIDTSSKFGHGRFQTHEEKRNFMGPLKKHRLQEEQQTAQPSSTTTAPTQSA</sequence>
<evidence type="ECO:0000313" key="7">
    <source>
        <dbReference type="EMBL" id="CAF1163952.1"/>
    </source>
</evidence>
<dbReference type="OrthoDB" id="1611972at2759"/>
<comment type="caution">
    <text evidence="6">The sequence shown here is derived from an EMBL/GenBank/DDBJ whole genome shotgun (WGS) entry which is preliminary data.</text>
</comment>
<dbReference type="GO" id="GO:0022625">
    <property type="term" value="C:cytosolic large ribosomal subunit"/>
    <property type="evidence" value="ECO:0007669"/>
    <property type="project" value="TreeGrafter"/>
</dbReference>
<evidence type="ECO:0000256" key="2">
    <source>
        <dbReference type="ARBA" id="ARBA00022980"/>
    </source>
</evidence>
<dbReference type="PANTHER" id="PTHR11363:SF5">
    <property type="entry name" value="LARGE RIBOSOMAL SUBUNIT PROTEIN UL3"/>
    <property type="match status" value="1"/>
</dbReference>
<dbReference type="GO" id="GO:0003735">
    <property type="term" value="F:structural constituent of ribosome"/>
    <property type="evidence" value="ECO:0007669"/>
    <property type="project" value="InterPro"/>
</dbReference>
<dbReference type="FunFam" id="2.40.30.10:FF:000351">
    <property type="entry name" value="Ribosomal protein L3"/>
    <property type="match status" value="1"/>
</dbReference>
<dbReference type="PANTHER" id="PTHR11363">
    <property type="entry name" value="60S RIBOSOMAL PROTEIN L3-RELATED"/>
    <property type="match status" value="1"/>
</dbReference>
<evidence type="ECO:0000313" key="8">
    <source>
        <dbReference type="Proteomes" id="UP000663828"/>
    </source>
</evidence>
<dbReference type="InterPro" id="IPR000597">
    <property type="entry name" value="Ribosomal_uL3"/>
</dbReference>
<protein>
    <recommendedName>
        <fullName evidence="9">60S ribosomal protein L3</fullName>
    </recommendedName>
</protein>
<evidence type="ECO:0000313" key="6">
    <source>
        <dbReference type="EMBL" id="CAF1012095.1"/>
    </source>
</evidence>
<dbReference type="GO" id="GO:0006412">
    <property type="term" value="P:translation"/>
    <property type="evidence" value="ECO:0007669"/>
    <property type="project" value="InterPro"/>
</dbReference>
<dbReference type="Gene3D" id="3.30.1430.10">
    <property type="match status" value="1"/>
</dbReference>
<gene>
    <name evidence="7" type="ORF">EDS130_LOCUS23301</name>
    <name evidence="6" type="ORF">XAT740_LOCUS13777</name>
</gene>
<reference evidence="6" key="1">
    <citation type="submission" date="2021-02" db="EMBL/GenBank/DDBJ databases">
        <authorList>
            <person name="Nowell W R."/>
        </authorList>
    </citation>
    <scope>NUCLEOTIDE SEQUENCE</scope>
</reference>
<dbReference type="EMBL" id="CAJNOJ010000126">
    <property type="protein sequence ID" value="CAF1163952.1"/>
    <property type="molecule type" value="Genomic_DNA"/>
</dbReference>
<dbReference type="Gene3D" id="2.40.30.10">
    <property type="entry name" value="Translation factors"/>
    <property type="match status" value="1"/>
</dbReference>
<evidence type="ECO:0000256" key="4">
    <source>
        <dbReference type="RuleBase" id="RU003905"/>
    </source>
</evidence>
<feature type="compositionally biased region" description="Basic residues" evidence="5">
    <location>
        <begin position="18"/>
        <end position="31"/>
    </location>
</feature>
<dbReference type="SUPFAM" id="SSF50447">
    <property type="entry name" value="Translation proteins"/>
    <property type="match status" value="1"/>
</dbReference>
<evidence type="ECO:0000256" key="5">
    <source>
        <dbReference type="SAM" id="MobiDB-lite"/>
    </source>
</evidence>
<dbReference type="InterPro" id="IPR045077">
    <property type="entry name" value="L3_arc_euk"/>
</dbReference>
<dbReference type="EMBL" id="CAJNOR010000808">
    <property type="protein sequence ID" value="CAF1012095.1"/>
    <property type="molecule type" value="Genomic_DNA"/>
</dbReference>
<feature type="region of interest" description="Disordered" evidence="5">
    <location>
        <begin position="1"/>
        <end position="36"/>
    </location>
</feature>
<dbReference type="FunFam" id="2.40.30.10:FF:000079">
    <property type="entry name" value="60S ribosomal protein L3"/>
    <property type="match status" value="1"/>
</dbReference>
<keyword evidence="8" id="KW-1185">Reference proteome</keyword>
<dbReference type="InterPro" id="IPR009000">
    <property type="entry name" value="Transl_B-barrel_sf"/>
</dbReference>
<dbReference type="FunFam" id="3.30.1430.10:FF:000001">
    <property type="entry name" value="60S ribosomal protein L3"/>
    <property type="match status" value="1"/>
</dbReference>
<feature type="compositionally biased region" description="Low complexity" evidence="5">
    <location>
        <begin position="400"/>
        <end position="417"/>
    </location>
</feature>
<dbReference type="Gene3D" id="4.10.960.10">
    <property type="entry name" value="Ribosomal protein L3, domain 3"/>
    <property type="match status" value="1"/>
</dbReference>
<dbReference type="AlphaFoldDB" id="A0A814HP97"/>
<evidence type="ECO:0000256" key="1">
    <source>
        <dbReference type="ARBA" id="ARBA00006540"/>
    </source>
</evidence>
<dbReference type="GO" id="GO:0003723">
    <property type="term" value="F:RNA binding"/>
    <property type="evidence" value="ECO:0007669"/>
    <property type="project" value="TreeGrafter"/>
</dbReference>
<organism evidence="6 8">
    <name type="scientific">Adineta ricciae</name>
    <name type="common">Rotifer</name>
    <dbReference type="NCBI Taxonomy" id="249248"/>
    <lineage>
        <taxon>Eukaryota</taxon>
        <taxon>Metazoa</taxon>
        <taxon>Spiralia</taxon>
        <taxon>Gnathifera</taxon>
        <taxon>Rotifera</taxon>
        <taxon>Eurotatoria</taxon>
        <taxon>Bdelloidea</taxon>
        <taxon>Adinetida</taxon>
        <taxon>Adinetidae</taxon>
        <taxon>Adineta</taxon>
    </lineage>
</organism>
<evidence type="ECO:0008006" key="9">
    <source>
        <dbReference type="Google" id="ProtNLM"/>
    </source>
</evidence>